<dbReference type="EMBL" id="JACEIK010006684">
    <property type="protein sequence ID" value="MCE2056130.1"/>
    <property type="molecule type" value="Genomic_DNA"/>
</dbReference>
<evidence type="ECO:0000313" key="2">
    <source>
        <dbReference type="Proteomes" id="UP000823775"/>
    </source>
</evidence>
<reference evidence="1 2" key="1">
    <citation type="journal article" date="2021" name="BMC Genomics">
        <title>Datura genome reveals duplications of psychoactive alkaloid biosynthetic genes and high mutation rate following tissue culture.</title>
        <authorList>
            <person name="Rajewski A."/>
            <person name="Carter-House D."/>
            <person name="Stajich J."/>
            <person name="Litt A."/>
        </authorList>
    </citation>
    <scope>NUCLEOTIDE SEQUENCE [LARGE SCALE GENOMIC DNA]</scope>
    <source>
        <strain evidence="1">AR-01</strain>
    </source>
</reference>
<protein>
    <submittedName>
        <fullName evidence="1">Uncharacterized protein</fullName>
    </submittedName>
</protein>
<gene>
    <name evidence="1" type="ORF">HAX54_044098</name>
</gene>
<accession>A0ABS8W3S5</accession>
<organism evidence="1 2">
    <name type="scientific">Datura stramonium</name>
    <name type="common">Jimsonweed</name>
    <name type="synonym">Common thornapple</name>
    <dbReference type="NCBI Taxonomy" id="4076"/>
    <lineage>
        <taxon>Eukaryota</taxon>
        <taxon>Viridiplantae</taxon>
        <taxon>Streptophyta</taxon>
        <taxon>Embryophyta</taxon>
        <taxon>Tracheophyta</taxon>
        <taxon>Spermatophyta</taxon>
        <taxon>Magnoliopsida</taxon>
        <taxon>eudicotyledons</taxon>
        <taxon>Gunneridae</taxon>
        <taxon>Pentapetalae</taxon>
        <taxon>asterids</taxon>
        <taxon>lamiids</taxon>
        <taxon>Solanales</taxon>
        <taxon>Solanaceae</taxon>
        <taxon>Solanoideae</taxon>
        <taxon>Datureae</taxon>
        <taxon>Datura</taxon>
    </lineage>
</organism>
<proteinExistence type="predicted"/>
<dbReference type="Proteomes" id="UP000823775">
    <property type="component" value="Unassembled WGS sequence"/>
</dbReference>
<comment type="caution">
    <text evidence="1">The sequence shown here is derived from an EMBL/GenBank/DDBJ whole genome shotgun (WGS) entry which is preliminary data.</text>
</comment>
<evidence type="ECO:0000313" key="1">
    <source>
        <dbReference type="EMBL" id="MCE2056130.1"/>
    </source>
</evidence>
<name>A0ABS8W3S5_DATST</name>
<sequence length="135" mass="15176">MVKIIACFQLQNRSSRLDSSINNGLVRSFGYRKLPLNSDSISPSSNWMALHSKNSSSLQLLANIWDLFPRVTVSDCNGAAQFAQHVTLEYRPAKQRLESQYNQSKQCSMGVKLQQQKVDRDLITATAIHDGSFNN</sequence>
<keyword evidence="2" id="KW-1185">Reference proteome</keyword>